<feature type="domain" description="Glycosyltransferase subfamily 4-like N-terminal" evidence="5">
    <location>
        <begin position="35"/>
        <end position="190"/>
    </location>
</feature>
<organism evidence="6 7">
    <name type="scientific">Leptospirillum ferrodiazotrophum</name>
    <dbReference type="NCBI Taxonomy" id="412449"/>
    <lineage>
        <taxon>Bacteria</taxon>
        <taxon>Pseudomonadati</taxon>
        <taxon>Nitrospirota</taxon>
        <taxon>Nitrospiria</taxon>
        <taxon>Nitrospirales</taxon>
        <taxon>Nitrospiraceae</taxon>
        <taxon>Leptospirillum</taxon>
    </lineage>
</organism>
<accession>C6HYN2</accession>
<name>C6HYN2_9BACT</name>
<dbReference type="Proteomes" id="UP000009374">
    <property type="component" value="Unassembled WGS sequence"/>
</dbReference>
<keyword evidence="3 6" id="KW-0808">Transferase</keyword>
<evidence type="ECO:0000256" key="3">
    <source>
        <dbReference type="ARBA" id="ARBA00022679"/>
    </source>
</evidence>
<dbReference type="PANTHER" id="PTHR12526:SF640">
    <property type="entry name" value="COLANIC ACID BIOSYNTHESIS GLYCOSYLTRANSFERASE WCAL-RELATED"/>
    <property type="match status" value="1"/>
</dbReference>
<evidence type="ECO:0000313" key="6">
    <source>
        <dbReference type="EMBL" id="EES52317.1"/>
    </source>
</evidence>
<evidence type="ECO:0000259" key="5">
    <source>
        <dbReference type="Pfam" id="PF13439"/>
    </source>
</evidence>
<dbReference type="InterPro" id="IPR001296">
    <property type="entry name" value="Glyco_trans_1"/>
</dbReference>
<reference evidence="6 7" key="1">
    <citation type="journal article" date="2009" name="Appl. Environ. Microbiol.">
        <title>Community genomic and proteomic analyses of chemoautotrophic iron-oxidizing "Leptospirillum rubarum" (Group II) and "Leptospirillum ferrodiazotrophum" (Group III) bacteria in acid mine drainage biofilms.</title>
        <authorList>
            <person name="Goltsman D.S."/>
            <person name="Denef V.J."/>
            <person name="Singer S.W."/>
            <person name="VerBerkmoes N.C."/>
            <person name="Lefsrud M."/>
            <person name="Mueller R.S."/>
            <person name="Dick G.J."/>
            <person name="Sun C.L."/>
            <person name="Wheeler K.E."/>
            <person name="Zemla A."/>
            <person name="Baker B.J."/>
            <person name="Hauser L."/>
            <person name="Land M."/>
            <person name="Shah M.B."/>
            <person name="Thelen M.P."/>
            <person name="Hettich R.L."/>
            <person name="Banfield J.F."/>
        </authorList>
    </citation>
    <scope>NUCLEOTIDE SEQUENCE [LARGE SCALE GENOMIC DNA]</scope>
</reference>
<evidence type="ECO:0000259" key="4">
    <source>
        <dbReference type="Pfam" id="PF00534"/>
    </source>
</evidence>
<dbReference type="AlphaFoldDB" id="C6HYN2"/>
<dbReference type="InterPro" id="IPR028098">
    <property type="entry name" value="Glyco_trans_4-like_N"/>
</dbReference>
<dbReference type="GO" id="GO:0016757">
    <property type="term" value="F:glycosyltransferase activity"/>
    <property type="evidence" value="ECO:0007669"/>
    <property type="project" value="UniProtKB-KW"/>
</dbReference>
<sequence>MLSDGQAPMISRSLAASSDRQISVCHLLPELPAHGAEQLLLDIARKTDRNRVALSVCLISGLGPLVKDFEALGIPVTYIPKRSRKDLSVVLRLADFFRKKRFDIVHTHLFTADLWGRLAGVIARVPIVSTSHTTSDPNVGRIGRFLDRALDRKNNAVICVSDAVRRYRISGAGFDPKKLHLIENGIDLDRFEATVSRDEVLKRVGVDAKRRWIAIVGRLVPLKGHRFLIEALSMISKDFPDAGILVVGEGEDEEELRTLVERRGLSDRVVFLGLRRDVPEILRAVEILAMPSSREGLPIVLLEAMAASLPVVVTRVGGIPEVVTEEKSGLFVSQDPDSIAAALRRLLSDPDLARLLGRQGRRLIEERYDIRTVARRYEELYRKVLLSKEEGR</sequence>
<dbReference type="EMBL" id="GG693878">
    <property type="protein sequence ID" value="EES52317.1"/>
    <property type="molecule type" value="Genomic_DNA"/>
</dbReference>
<gene>
    <name evidence="6" type="ORF">UBAL3_94240109</name>
</gene>
<protein>
    <submittedName>
        <fullName evidence="6">Glycosyl transferase, group 1</fullName>
    </submittedName>
</protein>
<dbReference type="Pfam" id="PF00534">
    <property type="entry name" value="Glycos_transf_1"/>
    <property type="match status" value="1"/>
</dbReference>
<dbReference type="PANTHER" id="PTHR12526">
    <property type="entry name" value="GLYCOSYLTRANSFERASE"/>
    <property type="match status" value="1"/>
</dbReference>
<dbReference type="SUPFAM" id="SSF53756">
    <property type="entry name" value="UDP-Glycosyltransferase/glycogen phosphorylase"/>
    <property type="match status" value="1"/>
</dbReference>
<proteinExistence type="inferred from homology"/>
<keyword evidence="7" id="KW-1185">Reference proteome</keyword>
<evidence type="ECO:0000313" key="7">
    <source>
        <dbReference type="Proteomes" id="UP000009374"/>
    </source>
</evidence>
<feature type="domain" description="Glycosyl transferase family 1" evidence="4">
    <location>
        <begin position="198"/>
        <end position="362"/>
    </location>
</feature>
<dbReference type="Pfam" id="PF13439">
    <property type="entry name" value="Glyco_transf_4"/>
    <property type="match status" value="1"/>
</dbReference>
<evidence type="ECO:0000256" key="1">
    <source>
        <dbReference type="ARBA" id="ARBA00009481"/>
    </source>
</evidence>
<keyword evidence="2" id="KW-0328">Glycosyltransferase</keyword>
<dbReference type="Gene3D" id="3.40.50.2000">
    <property type="entry name" value="Glycogen Phosphorylase B"/>
    <property type="match status" value="2"/>
</dbReference>
<comment type="similarity">
    <text evidence="1">Belongs to the glycosyltransferase group 1 family. Glycosyltransferase 4 subfamily.</text>
</comment>
<evidence type="ECO:0000256" key="2">
    <source>
        <dbReference type="ARBA" id="ARBA00022676"/>
    </source>
</evidence>